<keyword evidence="3" id="KW-0238">DNA-binding</keyword>
<evidence type="ECO:0000256" key="1">
    <source>
        <dbReference type="ARBA" id="ARBA00009437"/>
    </source>
</evidence>
<protein>
    <submittedName>
        <fullName evidence="7">LysR substrate-binding domain-containing protein</fullName>
    </submittedName>
</protein>
<dbReference type="PROSITE" id="PS50931">
    <property type="entry name" value="HTH_LYSR"/>
    <property type="match status" value="1"/>
</dbReference>
<dbReference type="Pfam" id="PF00126">
    <property type="entry name" value="HTH_1"/>
    <property type="match status" value="1"/>
</dbReference>
<evidence type="ECO:0000256" key="4">
    <source>
        <dbReference type="ARBA" id="ARBA00023159"/>
    </source>
</evidence>
<dbReference type="SUPFAM" id="SSF53850">
    <property type="entry name" value="Periplasmic binding protein-like II"/>
    <property type="match status" value="1"/>
</dbReference>
<gene>
    <name evidence="7" type="ORF">RFM42_23620</name>
</gene>
<dbReference type="Gene3D" id="3.40.190.290">
    <property type="match status" value="1"/>
</dbReference>
<dbReference type="Gene3D" id="1.10.10.10">
    <property type="entry name" value="Winged helix-like DNA-binding domain superfamily/Winged helix DNA-binding domain"/>
    <property type="match status" value="1"/>
</dbReference>
<sequence length="323" mass="35213">MFDLKQLQLFTAVAEFGSFSRAAVALSISQPVLSRQIKSLEDKVGVALLYRNGRGIVLTEAGKILQSYAVALLEQAARAETELAALRSNPRGTIVLGMPPSVGVVLTAPLVQNFRAQFPQVSLRVIEGFSGHLLEWLVMGKIDVAVLYNAPRMNNLLAEPILRDELFLLGAKNDPHNLGPGPVDADVMSRLPMILPARPHGLRVVLDHILGSAGIEPNIEVEVDAMPSTLRLVEAGIGYTILSYSSCHNLVAEGRINYWRIRNPPIERELLLATSSQRPTTTVIRALTTLIRDEVRVLRKLGVWEPRQPSPVPDHAADAGKAG</sequence>
<comment type="similarity">
    <text evidence="1">Belongs to the LysR transcriptional regulatory family.</text>
</comment>
<feature type="domain" description="HTH lysR-type" evidence="6">
    <location>
        <begin position="2"/>
        <end position="59"/>
    </location>
</feature>
<evidence type="ECO:0000313" key="7">
    <source>
        <dbReference type="EMBL" id="MDX8534000.1"/>
    </source>
</evidence>
<dbReference type="PRINTS" id="PR00039">
    <property type="entry name" value="HTHLYSR"/>
</dbReference>
<comment type="caution">
    <text evidence="7">The sequence shown here is derived from an EMBL/GenBank/DDBJ whole genome shotgun (WGS) entry which is preliminary data.</text>
</comment>
<dbReference type="InterPro" id="IPR000847">
    <property type="entry name" value="LysR_HTH_N"/>
</dbReference>
<evidence type="ECO:0000256" key="2">
    <source>
        <dbReference type="ARBA" id="ARBA00023015"/>
    </source>
</evidence>
<keyword evidence="2" id="KW-0805">Transcription regulation</keyword>
<keyword evidence="4" id="KW-0010">Activator</keyword>
<proteinExistence type="inferred from homology"/>
<dbReference type="InterPro" id="IPR036388">
    <property type="entry name" value="WH-like_DNA-bd_sf"/>
</dbReference>
<dbReference type="Pfam" id="PF03466">
    <property type="entry name" value="LysR_substrate"/>
    <property type="match status" value="1"/>
</dbReference>
<dbReference type="CDD" id="cd08433">
    <property type="entry name" value="PBP2_Nac"/>
    <property type="match status" value="1"/>
</dbReference>
<dbReference type="RefSeq" id="WP_320251256.1">
    <property type="nucleotide sequence ID" value="NZ_JAVIIQ010000010.1"/>
</dbReference>
<dbReference type="InterPro" id="IPR036390">
    <property type="entry name" value="WH_DNA-bd_sf"/>
</dbReference>
<keyword evidence="8" id="KW-1185">Reference proteome</keyword>
<dbReference type="PANTHER" id="PTHR30293">
    <property type="entry name" value="TRANSCRIPTIONAL REGULATORY PROTEIN NAC-RELATED"/>
    <property type="match status" value="1"/>
</dbReference>
<evidence type="ECO:0000256" key="3">
    <source>
        <dbReference type="ARBA" id="ARBA00023125"/>
    </source>
</evidence>
<evidence type="ECO:0000256" key="5">
    <source>
        <dbReference type="ARBA" id="ARBA00023163"/>
    </source>
</evidence>
<dbReference type="InterPro" id="IPR005119">
    <property type="entry name" value="LysR_subst-bd"/>
</dbReference>
<accession>A0ABU5A8G8</accession>
<evidence type="ECO:0000313" key="8">
    <source>
        <dbReference type="Proteomes" id="UP001285154"/>
    </source>
</evidence>
<dbReference type="EMBL" id="JAVIIQ010000010">
    <property type="protein sequence ID" value="MDX8534000.1"/>
    <property type="molecule type" value="Genomic_DNA"/>
</dbReference>
<keyword evidence="5" id="KW-0804">Transcription</keyword>
<organism evidence="7 8">
    <name type="scientific">Mesorhizobium vachelliae</name>
    <dbReference type="NCBI Taxonomy" id="3072309"/>
    <lineage>
        <taxon>Bacteria</taxon>
        <taxon>Pseudomonadati</taxon>
        <taxon>Pseudomonadota</taxon>
        <taxon>Alphaproteobacteria</taxon>
        <taxon>Hyphomicrobiales</taxon>
        <taxon>Phyllobacteriaceae</taxon>
        <taxon>Mesorhizobium</taxon>
    </lineage>
</organism>
<reference evidence="7 8" key="1">
    <citation type="submission" date="2023-08" db="EMBL/GenBank/DDBJ databases">
        <title>Implementing the SeqCode for naming new Mesorhizobium species isolated from Vachellia karroo root nodules.</title>
        <authorList>
            <person name="Van Lill M."/>
        </authorList>
    </citation>
    <scope>NUCLEOTIDE SEQUENCE [LARGE SCALE GENOMIC DNA]</scope>
    <source>
        <strain evidence="7 8">VK25D</strain>
    </source>
</reference>
<name>A0ABU5A8G8_9HYPH</name>
<dbReference type="Proteomes" id="UP001285154">
    <property type="component" value="Unassembled WGS sequence"/>
</dbReference>
<dbReference type="PANTHER" id="PTHR30293:SF0">
    <property type="entry name" value="NITROGEN ASSIMILATION REGULATORY PROTEIN NAC"/>
    <property type="match status" value="1"/>
</dbReference>
<evidence type="ECO:0000259" key="6">
    <source>
        <dbReference type="PROSITE" id="PS50931"/>
    </source>
</evidence>
<dbReference type="SUPFAM" id="SSF46785">
    <property type="entry name" value="Winged helix' DNA-binding domain"/>
    <property type="match status" value="1"/>
</dbReference>